<keyword evidence="3" id="KW-1185">Reference proteome</keyword>
<gene>
    <name evidence="2" type="ORF">M513_12867</name>
</gene>
<dbReference type="Proteomes" id="UP000030764">
    <property type="component" value="Unassembled WGS sequence"/>
</dbReference>
<feature type="region of interest" description="Disordered" evidence="1">
    <location>
        <begin position="1"/>
        <end position="20"/>
    </location>
</feature>
<accession>A0A085LMQ3</accession>
<proteinExistence type="predicted"/>
<sequence length="170" mass="19488">MSTKRPVGQRTRRPSNQWAKRLISPTTSQPNDLSAIRPVSQTSFSRMTVTQWKERKNGKGRLYITVFSTCQDFAPLGNSSFQVLTVRLLTYRDLDFQDFDPNSYWLSKHGTLASKVRSFRVKSRPVISAMCAARRRKDCSAEKIPVAFIGEPQMLKESFRLIQLARSEIV</sequence>
<evidence type="ECO:0000313" key="3">
    <source>
        <dbReference type="Proteomes" id="UP000030764"/>
    </source>
</evidence>
<protein>
    <submittedName>
        <fullName evidence="2">Uncharacterized protein</fullName>
    </submittedName>
</protein>
<evidence type="ECO:0000256" key="1">
    <source>
        <dbReference type="SAM" id="MobiDB-lite"/>
    </source>
</evidence>
<dbReference type="EMBL" id="KL363383">
    <property type="protein sequence ID" value="KFD46249.1"/>
    <property type="molecule type" value="Genomic_DNA"/>
</dbReference>
<reference evidence="2 3" key="1">
    <citation type="journal article" date="2014" name="Nat. Genet.">
        <title>Genome and transcriptome of the porcine whipworm Trichuris suis.</title>
        <authorList>
            <person name="Jex A.R."/>
            <person name="Nejsum P."/>
            <person name="Schwarz E.M."/>
            <person name="Hu L."/>
            <person name="Young N.D."/>
            <person name="Hall R.S."/>
            <person name="Korhonen P.K."/>
            <person name="Liao S."/>
            <person name="Thamsborg S."/>
            <person name="Xia J."/>
            <person name="Xu P."/>
            <person name="Wang S."/>
            <person name="Scheerlinck J.P."/>
            <person name="Hofmann A."/>
            <person name="Sternberg P.W."/>
            <person name="Wang J."/>
            <person name="Gasser R.B."/>
        </authorList>
    </citation>
    <scope>NUCLEOTIDE SEQUENCE [LARGE SCALE GENOMIC DNA]</scope>
    <source>
        <strain evidence="2">DCEP-RM93M</strain>
    </source>
</reference>
<evidence type="ECO:0000313" key="2">
    <source>
        <dbReference type="EMBL" id="KFD46249.1"/>
    </source>
</evidence>
<name>A0A085LMQ3_9BILA</name>
<dbReference type="AlphaFoldDB" id="A0A085LMQ3"/>
<organism evidence="2 3">
    <name type="scientific">Trichuris suis</name>
    <name type="common">pig whipworm</name>
    <dbReference type="NCBI Taxonomy" id="68888"/>
    <lineage>
        <taxon>Eukaryota</taxon>
        <taxon>Metazoa</taxon>
        <taxon>Ecdysozoa</taxon>
        <taxon>Nematoda</taxon>
        <taxon>Enoplea</taxon>
        <taxon>Dorylaimia</taxon>
        <taxon>Trichinellida</taxon>
        <taxon>Trichuridae</taxon>
        <taxon>Trichuris</taxon>
    </lineage>
</organism>